<organism evidence="1 2">
    <name type="scientific">Trichinella patagoniensis</name>
    <dbReference type="NCBI Taxonomy" id="990121"/>
    <lineage>
        <taxon>Eukaryota</taxon>
        <taxon>Metazoa</taxon>
        <taxon>Ecdysozoa</taxon>
        <taxon>Nematoda</taxon>
        <taxon>Enoplea</taxon>
        <taxon>Dorylaimia</taxon>
        <taxon>Trichinellida</taxon>
        <taxon>Trichinellidae</taxon>
        <taxon>Trichinella</taxon>
    </lineage>
</organism>
<accession>A0A0V0ZRS0</accession>
<evidence type="ECO:0000313" key="1">
    <source>
        <dbReference type="EMBL" id="KRY15135.1"/>
    </source>
</evidence>
<keyword evidence="2" id="KW-1185">Reference proteome</keyword>
<dbReference type="EMBL" id="JYDQ01000101">
    <property type="protein sequence ID" value="KRY15135.1"/>
    <property type="molecule type" value="Genomic_DNA"/>
</dbReference>
<evidence type="ECO:0000313" key="2">
    <source>
        <dbReference type="Proteomes" id="UP000054783"/>
    </source>
</evidence>
<gene>
    <name evidence="1" type="ORF">T12_14772</name>
</gene>
<sequence length="59" mass="6727">MLEIAQSIVLTEVEIAGRENALSCGILCSPTTVYLWKINDRVEVKLKVNINTFVKRNYE</sequence>
<comment type="caution">
    <text evidence="1">The sequence shown here is derived from an EMBL/GenBank/DDBJ whole genome shotgun (WGS) entry which is preliminary data.</text>
</comment>
<name>A0A0V0ZRS0_9BILA</name>
<dbReference type="Proteomes" id="UP000054783">
    <property type="component" value="Unassembled WGS sequence"/>
</dbReference>
<reference evidence="1 2" key="1">
    <citation type="submission" date="2015-01" db="EMBL/GenBank/DDBJ databases">
        <title>Evolution of Trichinella species and genotypes.</title>
        <authorList>
            <person name="Korhonen P.K."/>
            <person name="Edoardo P."/>
            <person name="Giuseppe L.R."/>
            <person name="Gasser R.B."/>
        </authorList>
    </citation>
    <scope>NUCLEOTIDE SEQUENCE [LARGE SCALE GENOMIC DNA]</scope>
    <source>
        <strain evidence="1">ISS2496</strain>
    </source>
</reference>
<protein>
    <submittedName>
        <fullName evidence="1">Uncharacterized protein</fullName>
    </submittedName>
</protein>
<proteinExistence type="predicted"/>
<dbReference type="AlphaFoldDB" id="A0A0V0ZRS0"/>